<evidence type="ECO:0000256" key="2">
    <source>
        <dbReference type="ARBA" id="ARBA00006810"/>
    </source>
</evidence>
<keyword evidence="9 11" id="KW-0472">Membrane</keyword>
<comment type="similarity">
    <text evidence="2">Belongs to the ATPase A chain family.</text>
</comment>
<evidence type="ECO:0000256" key="4">
    <source>
        <dbReference type="ARBA" id="ARBA00022547"/>
    </source>
</evidence>
<evidence type="ECO:0000256" key="9">
    <source>
        <dbReference type="ARBA" id="ARBA00023136"/>
    </source>
</evidence>
<dbReference type="InterPro" id="IPR045083">
    <property type="entry name" value="ATP_synth_F0_asu_bact/mt"/>
</dbReference>
<protein>
    <recommendedName>
        <fullName evidence="13">ATP synthase subunit a</fullName>
    </recommendedName>
</protein>
<evidence type="ECO:0000256" key="6">
    <source>
        <dbReference type="ARBA" id="ARBA00022781"/>
    </source>
</evidence>
<feature type="transmembrane region" description="Helical" evidence="11">
    <location>
        <begin position="73"/>
        <end position="102"/>
    </location>
</feature>
<keyword evidence="3" id="KW-0813">Transport</keyword>
<evidence type="ECO:0000256" key="3">
    <source>
        <dbReference type="ARBA" id="ARBA00022448"/>
    </source>
</evidence>
<dbReference type="SUPFAM" id="SSF81336">
    <property type="entry name" value="F1F0 ATP synthase subunit A"/>
    <property type="match status" value="1"/>
</dbReference>
<name>A0A381Q2N9_9ZZZZ</name>
<sequence length="109" mass="12365">KTYWKHIFWMPGVPVILKPLIAPIELLGIFIKPFTLMLRLYANILAGHILLYSLIGLIFIFKNLVGSGLSLVLVFFVSIIELLVALLQAYIFTLLSALYFGFAIQQDDH</sequence>
<keyword evidence="5 11" id="KW-0812">Transmembrane</keyword>
<dbReference type="Gene3D" id="1.20.120.220">
    <property type="entry name" value="ATP synthase, F0 complex, subunit A"/>
    <property type="match status" value="1"/>
</dbReference>
<dbReference type="AlphaFoldDB" id="A0A381Q2N9"/>
<organism evidence="12">
    <name type="scientific">marine metagenome</name>
    <dbReference type="NCBI Taxonomy" id="408172"/>
    <lineage>
        <taxon>unclassified sequences</taxon>
        <taxon>metagenomes</taxon>
        <taxon>ecological metagenomes</taxon>
    </lineage>
</organism>
<keyword evidence="10" id="KW-0066">ATP synthesis</keyword>
<proteinExistence type="inferred from homology"/>
<evidence type="ECO:0000256" key="11">
    <source>
        <dbReference type="SAM" id="Phobius"/>
    </source>
</evidence>
<dbReference type="InterPro" id="IPR000568">
    <property type="entry name" value="ATP_synth_F0_asu"/>
</dbReference>
<comment type="subcellular location">
    <subcellularLocation>
        <location evidence="1">Membrane</location>
        <topology evidence="1">Multi-pass membrane protein</topology>
    </subcellularLocation>
</comment>
<dbReference type="PANTHER" id="PTHR11410:SF0">
    <property type="entry name" value="ATP SYNTHASE SUBUNIT A"/>
    <property type="match status" value="1"/>
</dbReference>
<dbReference type="GO" id="GO:0045259">
    <property type="term" value="C:proton-transporting ATP synthase complex"/>
    <property type="evidence" value="ECO:0007669"/>
    <property type="project" value="UniProtKB-KW"/>
</dbReference>
<evidence type="ECO:0000256" key="5">
    <source>
        <dbReference type="ARBA" id="ARBA00022692"/>
    </source>
</evidence>
<dbReference type="PANTHER" id="PTHR11410">
    <property type="entry name" value="ATP SYNTHASE SUBUNIT A"/>
    <property type="match status" value="1"/>
</dbReference>
<feature type="transmembrane region" description="Helical" evidence="11">
    <location>
        <begin position="6"/>
        <end position="28"/>
    </location>
</feature>
<dbReference type="InterPro" id="IPR035908">
    <property type="entry name" value="F0_ATP_A_sf"/>
</dbReference>
<keyword evidence="7 11" id="KW-1133">Transmembrane helix</keyword>
<evidence type="ECO:0000256" key="8">
    <source>
        <dbReference type="ARBA" id="ARBA00023065"/>
    </source>
</evidence>
<feature type="non-terminal residue" evidence="12">
    <location>
        <position position="1"/>
    </location>
</feature>
<dbReference type="GO" id="GO:0046933">
    <property type="term" value="F:proton-transporting ATP synthase activity, rotational mechanism"/>
    <property type="evidence" value="ECO:0007669"/>
    <property type="project" value="TreeGrafter"/>
</dbReference>
<dbReference type="EMBL" id="UINC01001184">
    <property type="protein sequence ID" value="SUZ73616.1"/>
    <property type="molecule type" value="Genomic_DNA"/>
</dbReference>
<keyword evidence="4" id="KW-0138">CF(0)</keyword>
<dbReference type="Pfam" id="PF00119">
    <property type="entry name" value="ATP-synt_A"/>
    <property type="match status" value="1"/>
</dbReference>
<feature type="transmembrane region" description="Helical" evidence="11">
    <location>
        <begin position="40"/>
        <end position="61"/>
    </location>
</feature>
<evidence type="ECO:0008006" key="13">
    <source>
        <dbReference type="Google" id="ProtNLM"/>
    </source>
</evidence>
<keyword evidence="6" id="KW-0375">Hydrogen ion transport</keyword>
<dbReference type="PRINTS" id="PR00123">
    <property type="entry name" value="ATPASEA"/>
</dbReference>
<evidence type="ECO:0000256" key="7">
    <source>
        <dbReference type="ARBA" id="ARBA00022989"/>
    </source>
</evidence>
<dbReference type="CDD" id="cd00310">
    <property type="entry name" value="ATP-synt_Fo_a_6"/>
    <property type="match status" value="1"/>
</dbReference>
<accession>A0A381Q2N9</accession>
<evidence type="ECO:0000256" key="1">
    <source>
        <dbReference type="ARBA" id="ARBA00004141"/>
    </source>
</evidence>
<evidence type="ECO:0000313" key="12">
    <source>
        <dbReference type="EMBL" id="SUZ73616.1"/>
    </source>
</evidence>
<gene>
    <name evidence="12" type="ORF">METZ01_LOCUS26470</name>
</gene>
<reference evidence="12" key="1">
    <citation type="submission" date="2018-05" db="EMBL/GenBank/DDBJ databases">
        <authorList>
            <person name="Lanie J.A."/>
            <person name="Ng W.-L."/>
            <person name="Kazmierczak K.M."/>
            <person name="Andrzejewski T.M."/>
            <person name="Davidsen T.M."/>
            <person name="Wayne K.J."/>
            <person name="Tettelin H."/>
            <person name="Glass J.I."/>
            <person name="Rusch D."/>
            <person name="Podicherti R."/>
            <person name="Tsui H.-C.T."/>
            <person name="Winkler M.E."/>
        </authorList>
    </citation>
    <scope>NUCLEOTIDE SEQUENCE</scope>
</reference>
<keyword evidence="8" id="KW-0406">Ion transport</keyword>
<evidence type="ECO:0000256" key="10">
    <source>
        <dbReference type="ARBA" id="ARBA00023310"/>
    </source>
</evidence>